<dbReference type="PROSITE" id="PS50156">
    <property type="entry name" value="SSD"/>
    <property type="match status" value="1"/>
</dbReference>
<dbReference type="GO" id="GO:0005886">
    <property type="term" value="C:plasma membrane"/>
    <property type="evidence" value="ECO:0007669"/>
    <property type="project" value="UniProtKB-SubCell"/>
</dbReference>
<dbReference type="Gene3D" id="1.20.1640.10">
    <property type="entry name" value="Multidrug efflux transporter AcrB transmembrane domain"/>
    <property type="match status" value="2"/>
</dbReference>
<feature type="transmembrane region" description="Helical" evidence="7">
    <location>
        <begin position="243"/>
        <end position="265"/>
    </location>
</feature>
<dbReference type="InterPro" id="IPR050545">
    <property type="entry name" value="Mycobact_MmpL"/>
</dbReference>
<evidence type="ECO:0000256" key="7">
    <source>
        <dbReference type="SAM" id="Phobius"/>
    </source>
</evidence>
<sequence>MKNVLQKVTNYVSTKQGMWVTLGIWIVILLILTFAAPSARDYQVSSIETLPEDAESIIASEKVQTYFESSSSLPAILVFESENEEVTRSELVDVVTLIKDEDIKGLDEVIPLDQLPPQAAEGFFSEDSSTALLPLSFNPDLETEDIKDSLNQIDKLIDNNTNLSVHVTGPAGIAVDTTDLFLRADLVLILSTVGIILVLLVVIYKSPLIALIPLLAAVFVYQIVMQILGIFGQSGLLMSTQSVSIMTILLFAAVIDYSLFVFSRYREELKHHEDKYTAMKLAMRGTGLPVFYSGGTVLAAMLILIFAQLGDYKNFAPIFGVTLVVIMLSSITLVPALFTLFGRKSFWPIIPRVGDEQVKTNSIWSKIGRFVSKKPIVSVTIIGLFLLVSALNVFNVEYEFDMLKSFPEDMPSRVGYEILEEGFHAGDLAATTVLFESNTEVSEESRITLLNTLSEQPLVNNVRIDGITEDQKVISYSMTFDKNPYDQETLDALEEIRNEKNIILEDSNLDGELFFAGETATSVDDRTYNNRDLLIIVLLETILILVMLMFLTKSFKMPIYMMGTILISFIAALGLGTFLTNLFFDIETISNRVPVYAFIFLVALGIDYNIILVSRFQEERKQHSVKKAVEIAVAHTGGVISSAGIILASTFAVLMTQPVQLLFVFGFIVAIGIVIDTFLVRGVLLPGLIVLFEKDKDKHQETIENE</sequence>
<organism evidence="9 10">
    <name type="scientific">Oceanobacillus bengalensis</name>
    <dbReference type="NCBI Taxonomy" id="1435466"/>
    <lineage>
        <taxon>Bacteria</taxon>
        <taxon>Bacillati</taxon>
        <taxon>Bacillota</taxon>
        <taxon>Bacilli</taxon>
        <taxon>Bacillales</taxon>
        <taxon>Bacillaceae</taxon>
        <taxon>Oceanobacillus</taxon>
    </lineage>
</organism>
<name>A0A494Z2P7_9BACI</name>
<evidence type="ECO:0000256" key="3">
    <source>
        <dbReference type="ARBA" id="ARBA00022475"/>
    </source>
</evidence>
<evidence type="ECO:0000256" key="6">
    <source>
        <dbReference type="ARBA" id="ARBA00023136"/>
    </source>
</evidence>
<feature type="transmembrane region" description="Helical" evidence="7">
    <location>
        <begin position="533"/>
        <end position="552"/>
    </location>
</feature>
<feature type="transmembrane region" description="Helical" evidence="7">
    <location>
        <begin position="286"/>
        <end position="309"/>
    </location>
</feature>
<comment type="subcellular location">
    <subcellularLocation>
        <location evidence="1">Cell membrane</location>
        <topology evidence="1">Multi-pass membrane protein</topology>
    </subcellularLocation>
</comment>
<dbReference type="Proteomes" id="UP000281813">
    <property type="component" value="Unassembled WGS sequence"/>
</dbReference>
<reference evidence="9 10" key="1">
    <citation type="journal article" date="2015" name="Antonie Van Leeuwenhoek">
        <title>Oceanobacillus bengalensis sp. nov., a bacterium isolated from seawater of the Bay of Bengal.</title>
        <authorList>
            <person name="Yongchang O."/>
            <person name="Xiang W."/>
            <person name="Wang G."/>
        </authorList>
    </citation>
    <scope>NUCLEOTIDE SEQUENCE [LARGE SCALE GENOMIC DNA]</scope>
    <source>
        <strain evidence="9 10">MCCC 1K00260</strain>
    </source>
</reference>
<feature type="transmembrane region" description="Helical" evidence="7">
    <location>
        <begin position="559"/>
        <end position="584"/>
    </location>
</feature>
<keyword evidence="5 7" id="KW-1133">Transmembrane helix</keyword>
<gene>
    <name evidence="9" type="ORF">D8M05_05875</name>
</gene>
<feature type="transmembrane region" description="Helical" evidence="7">
    <location>
        <begin position="596"/>
        <end position="616"/>
    </location>
</feature>
<evidence type="ECO:0000256" key="2">
    <source>
        <dbReference type="ARBA" id="ARBA00010157"/>
    </source>
</evidence>
<dbReference type="InterPro" id="IPR000731">
    <property type="entry name" value="SSD"/>
</dbReference>
<protein>
    <submittedName>
        <fullName evidence="9">MMPL family transporter</fullName>
    </submittedName>
</protein>
<dbReference type="PANTHER" id="PTHR33406">
    <property type="entry name" value="MEMBRANE PROTEIN MJ1562-RELATED"/>
    <property type="match status" value="1"/>
</dbReference>
<feature type="domain" description="SSD" evidence="8">
    <location>
        <begin position="564"/>
        <end position="690"/>
    </location>
</feature>
<proteinExistence type="inferred from homology"/>
<dbReference type="InterPro" id="IPR004869">
    <property type="entry name" value="MMPL_dom"/>
</dbReference>
<feature type="transmembrane region" description="Helical" evidence="7">
    <location>
        <begin position="661"/>
        <end position="692"/>
    </location>
</feature>
<dbReference type="PANTHER" id="PTHR33406:SF6">
    <property type="entry name" value="MEMBRANE PROTEIN YDGH-RELATED"/>
    <property type="match status" value="1"/>
</dbReference>
<keyword evidence="6 7" id="KW-0472">Membrane</keyword>
<dbReference type="Pfam" id="PF03176">
    <property type="entry name" value="MMPL"/>
    <property type="match status" value="2"/>
</dbReference>
<evidence type="ECO:0000256" key="5">
    <source>
        <dbReference type="ARBA" id="ARBA00022989"/>
    </source>
</evidence>
<dbReference type="RefSeq" id="WP_121129607.1">
    <property type="nucleotide sequence ID" value="NZ_JBHUFK010000033.1"/>
</dbReference>
<evidence type="ECO:0000256" key="1">
    <source>
        <dbReference type="ARBA" id="ARBA00004651"/>
    </source>
</evidence>
<keyword evidence="3" id="KW-1003">Cell membrane</keyword>
<accession>A0A494Z2P7</accession>
<keyword evidence="10" id="KW-1185">Reference proteome</keyword>
<feature type="transmembrane region" description="Helical" evidence="7">
    <location>
        <begin position="628"/>
        <end position="655"/>
    </location>
</feature>
<evidence type="ECO:0000256" key="4">
    <source>
        <dbReference type="ARBA" id="ARBA00022692"/>
    </source>
</evidence>
<feature type="transmembrane region" description="Helical" evidence="7">
    <location>
        <begin position="211"/>
        <end position="231"/>
    </location>
</feature>
<evidence type="ECO:0000259" key="8">
    <source>
        <dbReference type="PROSITE" id="PS50156"/>
    </source>
</evidence>
<comment type="similarity">
    <text evidence="2">Belongs to the resistance-nodulation-cell division (RND) (TC 2.A.6) family. MmpL subfamily.</text>
</comment>
<comment type="caution">
    <text evidence="9">The sequence shown here is derived from an EMBL/GenBank/DDBJ whole genome shotgun (WGS) entry which is preliminary data.</text>
</comment>
<feature type="transmembrane region" description="Helical" evidence="7">
    <location>
        <begin position="315"/>
        <end position="342"/>
    </location>
</feature>
<feature type="transmembrane region" description="Helical" evidence="7">
    <location>
        <begin position="186"/>
        <end position="204"/>
    </location>
</feature>
<keyword evidence="4 7" id="KW-0812">Transmembrane</keyword>
<evidence type="ECO:0000313" key="10">
    <source>
        <dbReference type="Proteomes" id="UP000281813"/>
    </source>
</evidence>
<dbReference type="EMBL" id="RBZO01000007">
    <property type="protein sequence ID" value="RKQ16779.1"/>
    <property type="molecule type" value="Genomic_DNA"/>
</dbReference>
<dbReference type="SUPFAM" id="SSF82866">
    <property type="entry name" value="Multidrug efflux transporter AcrB transmembrane domain"/>
    <property type="match status" value="2"/>
</dbReference>
<feature type="transmembrane region" description="Helical" evidence="7">
    <location>
        <begin position="376"/>
        <end position="394"/>
    </location>
</feature>
<dbReference type="OrthoDB" id="9782006at2"/>
<dbReference type="AlphaFoldDB" id="A0A494Z2P7"/>
<evidence type="ECO:0000313" key="9">
    <source>
        <dbReference type="EMBL" id="RKQ16779.1"/>
    </source>
</evidence>